<dbReference type="Pfam" id="PF03841">
    <property type="entry name" value="SelA"/>
    <property type="match status" value="1"/>
</dbReference>
<dbReference type="GO" id="GO:0004125">
    <property type="term" value="F:L-seryl-tRNA(Sec) selenium transferase activity"/>
    <property type="evidence" value="ECO:0007669"/>
    <property type="project" value="UniProtKB-EC"/>
</dbReference>
<comment type="cofactor">
    <cofactor evidence="1 8">
        <name>pyridoxal 5'-phosphate</name>
        <dbReference type="ChEBI" id="CHEBI:597326"/>
    </cofactor>
</comment>
<protein>
    <recommendedName>
        <fullName evidence="8">L-seryl-tRNA(Sec) selenium transferase</fullName>
        <ecNumber evidence="8">2.9.1.1</ecNumber>
    </recommendedName>
    <alternativeName>
        <fullName evidence="8">Selenocysteine synthase</fullName>
        <shortName evidence="8">Sec synthase</shortName>
    </alternativeName>
    <alternativeName>
        <fullName evidence="8">Selenocysteinyl-tRNA(Sec) synthase</fullName>
    </alternativeName>
</protein>
<evidence type="ECO:0000259" key="9">
    <source>
        <dbReference type="Pfam" id="PF12390"/>
    </source>
</evidence>
<gene>
    <name evidence="8 10" type="primary">selA</name>
    <name evidence="10" type="ORF">ACFPOB_07200</name>
</gene>
<keyword evidence="2 8" id="KW-0963">Cytoplasm</keyword>
<dbReference type="EMBL" id="JBHSLW010000009">
    <property type="protein sequence ID" value="MFC5419347.1"/>
    <property type="molecule type" value="Genomic_DNA"/>
</dbReference>
<dbReference type="InterPro" id="IPR015424">
    <property type="entry name" value="PyrdxlP-dep_Trfase"/>
</dbReference>
<dbReference type="PANTHER" id="PTHR32328">
    <property type="entry name" value="L-SERYL-TRNA(SEC) SELENIUM TRANSFERASE"/>
    <property type="match status" value="1"/>
</dbReference>
<proteinExistence type="inferred from homology"/>
<evidence type="ECO:0000256" key="3">
    <source>
        <dbReference type="ARBA" id="ARBA00022679"/>
    </source>
</evidence>
<comment type="subcellular location">
    <subcellularLocation>
        <location evidence="8">Cytoplasm</location>
    </subcellularLocation>
</comment>
<feature type="domain" description="L-seryl-tRNA selenium transferase N-terminal" evidence="9">
    <location>
        <begin position="10"/>
        <end position="45"/>
    </location>
</feature>
<dbReference type="Pfam" id="PF12390">
    <property type="entry name" value="Se-cys_synth_N"/>
    <property type="match status" value="1"/>
</dbReference>
<dbReference type="InterPro" id="IPR015421">
    <property type="entry name" value="PyrdxlP-dep_Trfase_major"/>
</dbReference>
<dbReference type="InterPro" id="IPR025862">
    <property type="entry name" value="SelA_trans_N_dom"/>
</dbReference>
<evidence type="ECO:0000256" key="6">
    <source>
        <dbReference type="ARBA" id="ARBA00023266"/>
    </source>
</evidence>
<dbReference type="Gene3D" id="3.90.1150.180">
    <property type="match status" value="1"/>
</dbReference>
<dbReference type="InterPro" id="IPR018319">
    <property type="entry name" value="SelA-like"/>
</dbReference>
<keyword evidence="5 8" id="KW-0648">Protein biosynthesis</keyword>
<name>A0ABW0INV4_9HYPH</name>
<sequence>MNRPERFHPPSVDEVLRSPHCELAIARHGRQAATGAVRQVLERLRRDQGVAAVPIDSIAERALASLEERERPSQRPVINLTGTVLHTNLGRALLAEEAIEAVVAVMRAPSNLEYEIAAGQRGERDAHVRGLIRELTGAEDAVLVNNNAAAVLLVLNSFAREREAIVSRGELIEIGGAFRMPDIMARAGAVLREVGTTNRTHLRDYAEAIGPQTGLLMKVHTSNYLVQGFTAEVEPVELAKLAREHGLPFLDDLGSGTLVDFARWGLRHEKTVQDALKGGADLVTFSGDKLLGGPQAGIVAGRKDLIAKLARNPLKRALRLDKLRLAALEATLKLYRDPDRLAQRLPTLRLFTRSAAELRALAERLLPALSAAVGTDWTAAIVDCSSQIGSGALPLETLPSAGLSLKPSGKASGSAVEGLAAAFRALPLPVIGRISQGALLFDLRCLEDEAVFASQLGQLKPGTHHALA</sequence>
<reference evidence="11" key="1">
    <citation type="journal article" date="2019" name="Int. J. Syst. Evol. Microbiol.">
        <title>The Global Catalogue of Microorganisms (GCM) 10K type strain sequencing project: providing services to taxonomists for standard genome sequencing and annotation.</title>
        <authorList>
            <consortium name="The Broad Institute Genomics Platform"/>
            <consortium name="The Broad Institute Genome Sequencing Center for Infectious Disease"/>
            <person name="Wu L."/>
            <person name="Ma J."/>
        </authorList>
    </citation>
    <scope>NUCLEOTIDE SEQUENCE [LARGE SCALE GENOMIC DNA]</scope>
    <source>
        <strain evidence="11">NCAIM B.01391</strain>
    </source>
</reference>
<comment type="pathway">
    <text evidence="8">Aminoacyl-tRNA biosynthesis; selenocysteinyl-tRNA(Sec) biosynthesis; selenocysteinyl-tRNA(Sec) from L-seryl-tRNA(Sec) (bacterial route): step 1/1.</text>
</comment>
<evidence type="ECO:0000313" key="10">
    <source>
        <dbReference type="EMBL" id="MFC5419347.1"/>
    </source>
</evidence>
<comment type="catalytic activity">
    <reaction evidence="8">
        <text>L-seryl-tRNA(Sec) + selenophosphate + H(+) = L-selenocysteinyl-tRNA(Sec) + phosphate</text>
        <dbReference type="Rhea" id="RHEA:22728"/>
        <dbReference type="Rhea" id="RHEA-COMP:9742"/>
        <dbReference type="Rhea" id="RHEA-COMP:9743"/>
        <dbReference type="ChEBI" id="CHEBI:15378"/>
        <dbReference type="ChEBI" id="CHEBI:16144"/>
        <dbReference type="ChEBI" id="CHEBI:43474"/>
        <dbReference type="ChEBI" id="CHEBI:78533"/>
        <dbReference type="ChEBI" id="CHEBI:78573"/>
        <dbReference type="EC" id="2.9.1.1"/>
    </reaction>
</comment>
<dbReference type="SUPFAM" id="SSF53383">
    <property type="entry name" value="PLP-dependent transferases"/>
    <property type="match status" value="1"/>
</dbReference>
<comment type="caution">
    <text evidence="10">The sequence shown here is derived from an EMBL/GenBank/DDBJ whole genome shotgun (WGS) entry which is preliminary data.</text>
</comment>
<evidence type="ECO:0000256" key="5">
    <source>
        <dbReference type="ARBA" id="ARBA00022917"/>
    </source>
</evidence>
<dbReference type="RefSeq" id="WP_377797053.1">
    <property type="nucleotide sequence ID" value="NZ_JBHSLW010000009.1"/>
</dbReference>
<dbReference type="EC" id="2.9.1.1" evidence="8"/>
<accession>A0ABW0INV4</accession>
<dbReference type="Gene3D" id="3.40.640.10">
    <property type="entry name" value="Type I PLP-dependent aspartate aminotransferase-like (Major domain)"/>
    <property type="match status" value="1"/>
</dbReference>
<evidence type="ECO:0000256" key="1">
    <source>
        <dbReference type="ARBA" id="ARBA00001933"/>
    </source>
</evidence>
<evidence type="ECO:0000256" key="8">
    <source>
        <dbReference type="HAMAP-Rule" id="MF_00423"/>
    </source>
</evidence>
<dbReference type="InterPro" id="IPR004534">
    <property type="entry name" value="SelA_trans"/>
</dbReference>
<comment type="function">
    <text evidence="8">Converts seryl-tRNA(Sec) to selenocysteinyl-tRNA(Sec) required for selenoprotein biosynthesis.</text>
</comment>
<dbReference type="Proteomes" id="UP001596053">
    <property type="component" value="Unassembled WGS sequence"/>
</dbReference>
<dbReference type="HAMAP" id="MF_00423">
    <property type="entry name" value="SelA"/>
    <property type="match status" value="1"/>
</dbReference>
<keyword evidence="3 8" id="KW-0808">Transferase</keyword>
<evidence type="ECO:0000256" key="2">
    <source>
        <dbReference type="ARBA" id="ARBA00022490"/>
    </source>
</evidence>
<keyword evidence="4 8" id="KW-0663">Pyridoxal phosphate</keyword>
<comment type="similarity">
    <text evidence="7 8">Belongs to the SelA family.</text>
</comment>
<keyword evidence="6 8" id="KW-0711">Selenium</keyword>
<evidence type="ECO:0000256" key="7">
    <source>
        <dbReference type="ARBA" id="ARBA00044507"/>
    </source>
</evidence>
<evidence type="ECO:0000256" key="4">
    <source>
        <dbReference type="ARBA" id="ARBA00022898"/>
    </source>
</evidence>
<evidence type="ECO:0000313" key="11">
    <source>
        <dbReference type="Proteomes" id="UP001596053"/>
    </source>
</evidence>
<keyword evidence="11" id="KW-1185">Reference proteome</keyword>
<dbReference type="NCBIfam" id="TIGR00474">
    <property type="entry name" value="selA"/>
    <property type="match status" value="1"/>
</dbReference>
<feature type="modified residue" description="N6-(pyridoxal phosphate)lysine" evidence="8">
    <location>
        <position position="289"/>
    </location>
</feature>
<dbReference type="PANTHER" id="PTHR32328:SF0">
    <property type="entry name" value="L-SERYL-TRNA(SEC) SELENIUM TRANSFERASE"/>
    <property type="match status" value="1"/>
</dbReference>
<organism evidence="10 11">
    <name type="scientific">Bosea eneae</name>
    <dbReference type="NCBI Taxonomy" id="151454"/>
    <lineage>
        <taxon>Bacteria</taxon>
        <taxon>Pseudomonadati</taxon>
        <taxon>Pseudomonadota</taxon>
        <taxon>Alphaproteobacteria</taxon>
        <taxon>Hyphomicrobiales</taxon>
        <taxon>Boseaceae</taxon>
        <taxon>Bosea</taxon>
    </lineage>
</organism>